<proteinExistence type="predicted"/>
<protein>
    <submittedName>
        <fullName evidence="1">Uncharacterized protein</fullName>
    </submittedName>
</protein>
<dbReference type="EMBL" id="BSOG01000002">
    <property type="protein sequence ID" value="GLR13038.1"/>
    <property type="molecule type" value="Genomic_DNA"/>
</dbReference>
<evidence type="ECO:0000313" key="2">
    <source>
        <dbReference type="Proteomes" id="UP001156706"/>
    </source>
</evidence>
<keyword evidence="2" id="KW-1185">Reference proteome</keyword>
<sequence>MQHFVRSTNLSTFTMRITASQRWLVSAGAGADELGMNFILPNSIETDPSVSLKLLLVGHI</sequence>
<dbReference type="Proteomes" id="UP001156706">
    <property type="component" value="Unassembled WGS sequence"/>
</dbReference>
<reference evidence="2" key="1">
    <citation type="journal article" date="2019" name="Int. J. Syst. Evol. Microbiol.">
        <title>The Global Catalogue of Microorganisms (GCM) 10K type strain sequencing project: providing services to taxonomists for standard genome sequencing and annotation.</title>
        <authorList>
            <consortium name="The Broad Institute Genomics Platform"/>
            <consortium name="The Broad Institute Genome Sequencing Center for Infectious Disease"/>
            <person name="Wu L."/>
            <person name="Ma J."/>
        </authorList>
    </citation>
    <scope>NUCLEOTIDE SEQUENCE [LARGE SCALE GENOMIC DNA]</scope>
    <source>
        <strain evidence="2">NBRC 110044</strain>
    </source>
</reference>
<name>A0ABQ5YGB1_9NEIS</name>
<gene>
    <name evidence="1" type="ORF">GCM10007907_18280</name>
</gene>
<comment type="caution">
    <text evidence="1">The sequence shown here is derived from an EMBL/GenBank/DDBJ whole genome shotgun (WGS) entry which is preliminary data.</text>
</comment>
<accession>A0ABQ5YGB1</accession>
<organism evidence="1 2">
    <name type="scientific">Chitinimonas prasina</name>
    <dbReference type="NCBI Taxonomy" id="1434937"/>
    <lineage>
        <taxon>Bacteria</taxon>
        <taxon>Pseudomonadati</taxon>
        <taxon>Pseudomonadota</taxon>
        <taxon>Betaproteobacteria</taxon>
        <taxon>Neisseriales</taxon>
        <taxon>Chitinibacteraceae</taxon>
        <taxon>Chitinimonas</taxon>
    </lineage>
</organism>
<evidence type="ECO:0000313" key="1">
    <source>
        <dbReference type="EMBL" id="GLR13038.1"/>
    </source>
</evidence>